<evidence type="ECO:0000256" key="1">
    <source>
        <dbReference type="ARBA" id="ARBA00023015"/>
    </source>
</evidence>
<comment type="caution">
    <text evidence="4">The sequence shown here is derived from an EMBL/GenBank/DDBJ whole genome shotgun (WGS) entry which is preliminary data.</text>
</comment>
<keyword evidence="4" id="KW-0238">DNA-binding</keyword>
<dbReference type="SUPFAM" id="SSF46689">
    <property type="entry name" value="Homeodomain-like"/>
    <property type="match status" value="1"/>
</dbReference>
<dbReference type="AlphaFoldDB" id="A0A2S6I8P9"/>
<keyword evidence="1" id="KW-0805">Transcription regulation</keyword>
<keyword evidence="5" id="KW-1185">Reference proteome</keyword>
<reference evidence="4 5" key="1">
    <citation type="submission" date="2018-02" db="EMBL/GenBank/DDBJ databases">
        <title>Genomic Encyclopedia of Archaeal and Bacterial Type Strains, Phase II (KMG-II): from individual species to whole genera.</title>
        <authorList>
            <person name="Goeker M."/>
        </authorList>
    </citation>
    <scope>NUCLEOTIDE SEQUENCE [LARGE SCALE GENOMIC DNA]</scope>
    <source>
        <strain evidence="4 5">DSM 29526</strain>
    </source>
</reference>
<dbReference type="GO" id="GO:0003700">
    <property type="term" value="F:DNA-binding transcription factor activity"/>
    <property type="evidence" value="ECO:0007669"/>
    <property type="project" value="InterPro"/>
</dbReference>
<dbReference type="SMART" id="SM00342">
    <property type="entry name" value="HTH_ARAC"/>
    <property type="match status" value="1"/>
</dbReference>
<dbReference type="PANTHER" id="PTHR47893">
    <property type="entry name" value="REGULATORY PROTEIN PCHR"/>
    <property type="match status" value="1"/>
</dbReference>
<dbReference type="Proteomes" id="UP000237662">
    <property type="component" value="Unassembled WGS sequence"/>
</dbReference>
<gene>
    <name evidence="4" type="ORF">CLV84_0828</name>
</gene>
<evidence type="ECO:0000313" key="5">
    <source>
        <dbReference type="Proteomes" id="UP000237662"/>
    </source>
</evidence>
<evidence type="ECO:0000256" key="2">
    <source>
        <dbReference type="ARBA" id="ARBA00023163"/>
    </source>
</evidence>
<keyword evidence="2" id="KW-0804">Transcription</keyword>
<organism evidence="4 5">
    <name type="scientific">Neolewinella xylanilytica</name>
    <dbReference type="NCBI Taxonomy" id="1514080"/>
    <lineage>
        <taxon>Bacteria</taxon>
        <taxon>Pseudomonadati</taxon>
        <taxon>Bacteroidota</taxon>
        <taxon>Saprospiria</taxon>
        <taxon>Saprospirales</taxon>
        <taxon>Lewinellaceae</taxon>
        <taxon>Neolewinella</taxon>
    </lineage>
</organism>
<name>A0A2S6I8P9_9BACT</name>
<dbReference type="EMBL" id="PTJC01000005">
    <property type="protein sequence ID" value="PPK87874.1"/>
    <property type="molecule type" value="Genomic_DNA"/>
</dbReference>
<dbReference type="GO" id="GO:0043565">
    <property type="term" value="F:sequence-specific DNA binding"/>
    <property type="evidence" value="ECO:0007669"/>
    <property type="project" value="InterPro"/>
</dbReference>
<evidence type="ECO:0000313" key="4">
    <source>
        <dbReference type="EMBL" id="PPK87874.1"/>
    </source>
</evidence>
<evidence type="ECO:0000259" key="3">
    <source>
        <dbReference type="PROSITE" id="PS01124"/>
    </source>
</evidence>
<proteinExistence type="predicted"/>
<dbReference type="OrthoDB" id="9803764at2"/>
<protein>
    <submittedName>
        <fullName evidence="4">AraC-like DNA-binding protein</fullName>
    </submittedName>
</protein>
<sequence>MTLHIDISKNIHQQFKDRIGGKDFPNGFTIHPSIGTNEAAAVQVRFPGNLELYHFGTTQFRIPLEMDTTNPPDSPWLFIHINLSRFGQEKRIGGDTIFFQRSLPIGILFCGPGLEMHTVLPAGTESEVLSIRFYRYFVATFLPGIEASVDLDRPIAYEDLDDELGESLTQVLASLDNKLSCHAHLLTFLNELFGKLSRHQKPGSVDSLHPDDLRQIMRIATNLRDPLEPKVPALPDLAQRAGMGVTKFKDSFKLVFGQAPLQYRNRIRMAYAREELLHKRKTASELSYELGYSHPSNFTAAFKRHFGKLPSAV</sequence>
<dbReference type="InterPro" id="IPR053142">
    <property type="entry name" value="PchR_regulatory_protein"/>
</dbReference>
<dbReference type="Gene3D" id="1.10.10.60">
    <property type="entry name" value="Homeodomain-like"/>
    <property type="match status" value="2"/>
</dbReference>
<feature type="domain" description="HTH araC/xylS-type" evidence="3">
    <location>
        <begin position="217"/>
        <end position="313"/>
    </location>
</feature>
<dbReference type="PROSITE" id="PS01124">
    <property type="entry name" value="HTH_ARAC_FAMILY_2"/>
    <property type="match status" value="1"/>
</dbReference>
<dbReference type="InterPro" id="IPR018060">
    <property type="entry name" value="HTH_AraC"/>
</dbReference>
<dbReference type="Pfam" id="PF12833">
    <property type="entry name" value="HTH_18"/>
    <property type="match status" value="1"/>
</dbReference>
<dbReference type="InterPro" id="IPR009057">
    <property type="entry name" value="Homeodomain-like_sf"/>
</dbReference>
<dbReference type="RefSeq" id="WP_104418450.1">
    <property type="nucleotide sequence ID" value="NZ_PTJC01000005.1"/>
</dbReference>
<dbReference type="PANTHER" id="PTHR47893:SF1">
    <property type="entry name" value="REGULATORY PROTEIN PCHR"/>
    <property type="match status" value="1"/>
</dbReference>
<accession>A0A2S6I8P9</accession>